<keyword evidence="2" id="KW-0472">Membrane</keyword>
<keyword evidence="4" id="KW-1185">Reference proteome</keyword>
<keyword evidence="2" id="KW-0812">Transmembrane</keyword>
<reference evidence="3" key="1">
    <citation type="journal article" date="2014" name="Int. J. Syst. Evol. Microbiol.">
        <title>Complete genome sequence of Corynebacterium casei LMG S-19264T (=DSM 44701T), isolated from a smear-ripened cheese.</title>
        <authorList>
            <consortium name="US DOE Joint Genome Institute (JGI-PGF)"/>
            <person name="Walter F."/>
            <person name="Albersmeier A."/>
            <person name="Kalinowski J."/>
            <person name="Ruckert C."/>
        </authorList>
    </citation>
    <scope>NUCLEOTIDE SEQUENCE</scope>
    <source>
        <strain evidence="3">CGMCC 1.15725</strain>
    </source>
</reference>
<evidence type="ECO:0000256" key="2">
    <source>
        <dbReference type="SAM" id="Phobius"/>
    </source>
</evidence>
<dbReference type="AlphaFoldDB" id="A0A8J3E3A4"/>
<comment type="caution">
    <text evidence="3">The sequence shown here is derived from an EMBL/GenBank/DDBJ whole genome shotgun (WGS) entry which is preliminary data.</text>
</comment>
<name>A0A8J3E3A4_9PROT</name>
<dbReference type="Proteomes" id="UP000646365">
    <property type="component" value="Unassembled WGS sequence"/>
</dbReference>
<proteinExistence type="predicted"/>
<protein>
    <submittedName>
        <fullName evidence="3">Uncharacterized protein</fullName>
    </submittedName>
</protein>
<keyword evidence="2" id="KW-1133">Transmembrane helix</keyword>
<feature type="region of interest" description="Disordered" evidence="1">
    <location>
        <begin position="1"/>
        <end position="38"/>
    </location>
</feature>
<dbReference type="EMBL" id="BMJQ01000005">
    <property type="protein sequence ID" value="GGF17031.1"/>
    <property type="molecule type" value="Genomic_DNA"/>
</dbReference>
<evidence type="ECO:0000256" key="1">
    <source>
        <dbReference type="SAM" id="MobiDB-lite"/>
    </source>
</evidence>
<reference evidence="3" key="2">
    <citation type="submission" date="2020-09" db="EMBL/GenBank/DDBJ databases">
        <authorList>
            <person name="Sun Q."/>
            <person name="Zhou Y."/>
        </authorList>
    </citation>
    <scope>NUCLEOTIDE SEQUENCE</scope>
    <source>
        <strain evidence="3">CGMCC 1.15725</strain>
    </source>
</reference>
<evidence type="ECO:0000313" key="4">
    <source>
        <dbReference type="Proteomes" id="UP000646365"/>
    </source>
</evidence>
<sequence length="178" mass="19202">MARQPASRIGGVKAVPGKGTPQAVRPSAPAPRPAAPSSGKKVTLALAVVAMMVLALLERPICLFMVFALVPTMVAWLVDDTPGQSLIRTVAPLNLASSLPFAIKLWHESNSLAQVFTFLSQTYTWVALYGAALFGWALYYLAPAVITTLVARRIERARTAARDRQAALKDEWGDEVET</sequence>
<organism evidence="3 4">
    <name type="scientific">Aliidongia dinghuensis</name>
    <dbReference type="NCBI Taxonomy" id="1867774"/>
    <lineage>
        <taxon>Bacteria</taxon>
        <taxon>Pseudomonadati</taxon>
        <taxon>Pseudomonadota</taxon>
        <taxon>Alphaproteobacteria</taxon>
        <taxon>Rhodospirillales</taxon>
        <taxon>Dongiaceae</taxon>
        <taxon>Aliidongia</taxon>
    </lineage>
</organism>
<accession>A0A8J3E3A4</accession>
<gene>
    <name evidence="3" type="ORF">GCM10011611_23510</name>
</gene>
<feature type="transmembrane region" description="Helical" evidence="2">
    <location>
        <begin position="126"/>
        <end position="151"/>
    </location>
</feature>
<dbReference type="RefSeq" id="WP_189045826.1">
    <property type="nucleotide sequence ID" value="NZ_BMJQ01000005.1"/>
</dbReference>
<evidence type="ECO:0000313" key="3">
    <source>
        <dbReference type="EMBL" id="GGF17031.1"/>
    </source>
</evidence>